<evidence type="ECO:0000259" key="1">
    <source>
        <dbReference type="Pfam" id="PF01243"/>
    </source>
</evidence>
<name>A0A3A9A6H1_9FIRM</name>
<reference evidence="2 3" key="1">
    <citation type="submission" date="2018-09" db="EMBL/GenBank/DDBJ databases">
        <title>Murine metabolic-syndrome-specific gut microbial biobank.</title>
        <authorList>
            <person name="Liu C."/>
        </authorList>
    </citation>
    <scope>NUCLEOTIDE SEQUENCE [LARGE SCALE GENOMIC DNA]</scope>
    <source>
        <strain evidence="2 3">0.1xD8-82</strain>
    </source>
</reference>
<accession>A0A3A9A6H1</accession>
<dbReference type="EMBL" id="RAYQ01000049">
    <property type="protein sequence ID" value="RKI87017.1"/>
    <property type="molecule type" value="Genomic_DNA"/>
</dbReference>
<dbReference type="InterPro" id="IPR012349">
    <property type="entry name" value="Split_barrel_FMN-bd"/>
</dbReference>
<dbReference type="OrthoDB" id="1954371at2"/>
<evidence type="ECO:0000313" key="2">
    <source>
        <dbReference type="EMBL" id="RKI87017.1"/>
    </source>
</evidence>
<dbReference type="SUPFAM" id="SSF50475">
    <property type="entry name" value="FMN-binding split barrel"/>
    <property type="match status" value="1"/>
</dbReference>
<keyword evidence="3" id="KW-1185">Reference proteome</keyword>
<sequence>MEEYGMELKASDIQKQRIKEIEEKADELVQKCNIMFVSSVNEKGYPRVCCVNKLSDKGFRDIYFVTSKRSEKQGKAKHFETNEKSSICFQHGGDSLTLVGEVEIITDRNEMQELWNEDDKSFFPKGIDDPKIRFIHFHTLEATFWIEHKFRTVKYK</sequence>
<protein>
    <submittedName>
        <fullName evidence="2">General stress protein</fullName>
    </submittedName>
</protein>
<dbReference type="PANTHER" id="PTHR34818:SF1">
    <property type="entry name" value="PROTEIN BLI-3"/>
    <property type="match status" value="1"/>
</dbReference>
<gene>
    <name evidence="2" type="ORF">D7V94_21765</name>
</gene>
<dbReference type="Gene3D" id="2.30.110.10">
    <property type="entry name" value="Electron Transport, Fmn-binding Protein, Chain A"/>
    <property type="match status" value="1"/>
</dbReference>
<dbReference type="InterPro" id="IPR052917">
    <property type="entry name" value="Stress-Dev_Protein"/>
</dbReference>
<evidence type="ECO:0000313" key="3">
    <source>
        <dbReference type="Proteomes" id="UP000280696"/>
    </source>
</evidence>
<dbReference type="PANTHER" id="PTHR34818">
    <property type="entry name" value="PROTEIN BLI-3"/>
    <property type="match status" value="1"/>
</dbReference>
<proteinExistence type="predicted"/>
<dbReference type="Proteomes" id="UP000280696">
    <property type="component" value="Unassembled WGS sequence"/>
</dbReference>
<feature type="domain" description="Pyridoxamine 5'-phosphate oxidase N-terminal" evidence="1">
    <location>
        <begin position="21"/>
        <end position="145"/>
    </location>
</feature>
<dbReference type="AlphaFoldDB" id="A0A3A9A6H1"/>
<dbReference type="InterPro" id="IPR011576">
    <property type="entry name" value="Pyridox_Oxase_N"/>
</dbReference>
<dbReference type="Pfam" id="PF01243">
    <property type="entry name" value="PNPOx_N"/>
    <property type="match status" value="1"/>
</dbReference>
<organism evidence="2 3">
    <name type="scientific">Parablautia intestinalis</name>
    <dbReference type="NCBI Taxonomy" id="2320100"/>
    <lineage>
        <taxon>Bacteria</taxon>
        <taxon>Bacillati</taxon>
        <taxon>Bacillota</taxon>
        <taxon>Clostridia</taxon>
        <taxon>Lachnospirales</taxon>
        <taxon>Lachnospiraceae</taxon>
        <taxon>Parablautia</taxon>
    </lineage>
</organism>
<comment type="caution">
    <text evidence="2">The sequence shown here is derived from an EMBL/GenBank/DDBJ whole genome shotgun (WGS) entry which is preliminary data.</text>
</comment>